<dbReference type="GO" id="GO:0046872">
    <property type="term" value="F:metal ion binding"/>
    <property type="evidence" value="ECO:0007669"/>
    <property type="project" value="UniProtKB-KW"/>
</dbReference>
<dbReference type="Pfam" id="PF00675">
    <property type="entry name" value="Peptidase_M16"/>
    <property type="match status" value="1"/>
</dbReference>
<dbReference type="PANTHER" id="PTHR43690:SF17">
    <property type="entry name" value="PROTEIN YHJJ"/>
    <property type="match status" value="1"/>
</dbReference>
<evidence type="ECO:0000256" key="4">
    <source>
        <dbReference type="ARBA" id="ARBA00022723"/>
    </source>
</evidence>
<comment type="cofactor">
    <cofactor evidence="1">
        <name>Zn(2+)</name>
        <dbReference type="ChEBI" id="CHEBI:29105"/>
    </cofactor>
</comment>
<dbReference type="Gene3D" id="3.30.830.10">
    <property type="entry name" value="Metalloenzyme, LuxS/M16 peptidase-like"/>
    <property type="match status" value="2"/>
</dbReference>
<accession>A0A067A1T9</accession>
<evidence type="ECO:0000256" key="3">
    <source>
        <dbReference type="ARBA" id="ARBA00022670"/>
    </source>
</evidence>
<dbReference type="SUPFAM" id="SSF63411">
    <property type="entry name" value="LuxS/MPP-like metallohydrolase"/>
    <property type="match status" value="2"/>
</dbReference>
<dbReference type="EMBL" id="JMIU01000001">
    <property type="protein sequence ID" value="KDN96325.1"/>
    <property type="molecule type" value="Genomic_DNA"/>
</dbReference>
<organism evidence="12 13">
    <name type="scientific">Hydrogenovibrio marinus</name>
    <dbReference type="NCBI Taxonomy" id="28885"/>
    <lineage>
        <taxon>Bacteria</taxon>
        <taxon>Pseudomonadati</taxon>
        <taxon>Pseudomonadota</taxon>
        <taxon>Gammaproteobacteria</taxon>
        <taxon>Thiotrichales</taxon>
        <taxon>Piscirickettsiaceae</taxon>
        <taxon>Hydrogenovibrio</taxon>
    </lineage>
</organism>
<evidence type="ECO:0000313" key="13">
    <source>
        <dbReference type="Proteomes" id="UP000027341"/>
    </source>
</evidence>
<keyword evidence="3" id="KW-0645">Protease</keyword>
<dbReference type="RefSeq" id="WP_232087769.1">
    <property type="nucleotide sequence ID" value="NZ_AP020335.1"/>
</dbReference>
<dbReference type="AlphaFoldDB" id="A0A067A1T9"/>
<dbReference type="InterPro" id="IPR050626">
    <property type="entry name" value="Peptidase_M16"/>
</dbReference>
<feature type="signal peptide" evidence="9">
    <location>
        <begin position="1"/>
        <end position="19"/>
    </location>
</feature>
<dbReference type="GO" id="GO:0004222">
    <property type="term" value="F:metalloendopeptidase activity"/>
    <property type="evidence" value="ECO:0007669"/>
    <property type="project" value="InterPro"/>
</dbReference>
<evidence type="ECO:0000313" key="12">
    <source>
        <dbReference type="EMBL" id="KDN96325.1"/>
    </source>
</evidence>
<evidence type="ECO:0000256" key="6">
    <source>
        <dbReference type="ARBA" id="ARBA00022833"/>
    </source>
</evidence>
<dbReference type="InterPro" id="IPR007863">
    <property type="entry name" value="Peptidase_M16_C"/>
</dbReference>
<dbReference type="GO" id="GO:0006508">
    <property type="term" value="P:proteolysis"/>
    <property type="evidence" value="ECO:0007669"/>
    <property type="project" value="UniProtKB-KW"/>
</dbReference>
<feature type="chain" id="PRO_5001636996" evidence="9">
    <location>
        <begin position="20"/>
        <end position="463"/>
    </location>
</feature>
<comment type="caution">
    <text evidence="12">The sequence shown here is derived from an EMBL/GenBank/DDBJ whole genome shotgun (WGS) entry which is preliminary data.</text>
</comment>
<evidence type="ECO:0000256" key="5">
    <source>
        <dbReference type="ARBA" id="ARBA00022801"/>
    </source>
</evidence>
<evidence type="ECO:0000259" key="10">
    <source>
        <dbReference type="Pfam" id="PF00675"/>
    </source>
</evidence>
<dbReference type="InterPro" id="IPR001431">
    <property type="entry name" value="Pept_M16_Zn_BS"/>
</dbReference>
<keyword evidence="7" id="KW-0482">Metalloprotease</keyword>
<gene>
    <name evidence="12" type="ORF">EI16_08605</name>
</gene>
<dbReference type="PROSITE" id="PS00143">
    <property type="entry name" value="INSULINASE"/>
    <property type="match status" value="1"/>
</dbReference>
<keyword evidence="13" id="KW-1185">Reference proteome</keyword>
<keyword evidence="6" id="KW-0862">Zinc</keyword>
<keyword evidence="5" id="KW-0378">Hydrolase</keyword>
<dbReference type="InterPro" id="IPR011249">
    <property type="entry name" value="Metalloenz_LuxS/M16"/>
</dbReference>
<dbReference type="Proteomes" id="UP000027341">
    <property type="component" value="Unassembled WGS sequence"/>
</dbReference>
<reference evidence="12 13" key="1">
    <citation type="submission" date="2014-04" db="EMBL/GenBank/DDBJ databases">
        <title>Draft genome sequence of Hydrogenovibrio marinus MH-110, a model organism for aerobic H2 metabolism.</title>
        <authorList>
            <person name="Cha H.J."/>
            <person name="Jo B.H."/>
            <person name="Hwang B.H."/>
        </authorList>
    </citation>
    <scope>NUCLEOTIDE SEQUENCE [LARGE SCALE GENOMIC DNA]</scope>
    <source>
        <strain evidence="12 13">MH-110</strain>
    </source>
</reference>
<feature type="domain" description="Peptidase M16 N-terminal" evidence="10">
    <location>
        <begin position="38"/>
        <end position="182"/>
    </location>
</feature>
<evidence type="ECO:0000256" key="2">
    <source>
        <dbReference type="ARBA" id="ARBA00007261"/>
    </source>
</evidence>
<keyword evidence="4" id="KW-0479">Metal-binding</keyword>
<sequence>MKLAIHWMFFGILAFTSFAAIAKNDAGIFEYQLKNGLKVVIKPDHRAPVVVQQVWYRVGSNYEENGLTGISHMLEHMMFKGTTILKPGEFSERVAKLGGQENAFTSSDYTVYYQVVGKQHLAEVMKLEADRMRNLVIKNKDFQKEREVVTEERRWRIEDKPASKLYEQFNAIAFINSPPHHPTIGWMNDIRHYTAKDVRQWYQKWYAPNNATLVVVGDVEPQQVLKLAKHYYGVYKSGKIVQPKPQVEIPQQGERKVVLKGATKVPSVLMGFHVPTLATAKTLEEKQEVYALSVLSNVLDGDDSSRLTKDLVRGSKQLASAGAGYDELSRLETLFLMEGTPSKGVTPKQVEDALWQEIEKLQRTLIQPEELNRVLAQTEAQYVYHQDSIQAQAMVLGASISVGLPADTDAHWIQHLRTVTPQQVQAVAKKYFSKDKMTLGILLPDGKAPTQSGSSAINAGGIR</sequence>
<dbReference type="PANTHER" id="PTHR43690">
    <property type="entry name" value="NARDILYSIN"/>
    <property type="match status" value="1"/>
</dbReference>
<keyword evidence="9" id="KW-0732">Signal</keyword>
<name>A0A067A1T9_HYDMR</name>
<feature type="domain" description="Peptidase M16 C-terminal" evidence="11">
    <location>
        <begin position="194"/>
        <end position="377"/>
    </location>
</feature>
<evidence type="ECO:0000256" key="8">
    <source>
        <dbReference type="RuleBase" id="RU004447"/>
    </source>
</evidence>
<evidence type="ECO:0000256" key="9">
    <source>
        <dbReference type="SAM" id="SignalP"/>
    </source>
</evidence>
<dbReference type="STRING" id="28885.EI16_08605"/>
<evidence type="ECO:0000256" key="7">
    <source>
        <dbReference type="ARBA" id="ARBA00023049"/>
    </source>
</evidence>
<proteinExistence type="inferred from homology"/>
<dbReference type="MEROPS" id="M16.019"/>
<protein>
    <submittedName>
        <fullName evidence="12">Peptidase M16</fullName>
    </submittedName>
</protein>
<comment type="similarity">
    <text evidence="2 8">Belongs to the peptidase M16 family.</text>
</comment>
<dbReference type="Pfam" id="PF05193">
    <property type="entry name" value="Peptidase_M16_C"/>
    <property type="match status" value="1"/>
</dbReference>
<dbReference type="InterPro" id="IPR011765">
    <property type="entry name" value="Pept_M16_N"/>
</dbReference>
<evidence type="ECO:0000259" key="11">
    <source>
        <dbReference type="Pfam" id="PF05193"/>
    </source>
</evidence>
<evidence type="ECO:0000256" key="1">
    <source>
        <dbReference type="ARBA" id="ARBA00001947"/>
    </source>
</evidence>